<dbReference type="SUPFAM" id="SSF51735">
    <property type="entry name" value="NAD(P)-binding Rossmann-fold domains"/>
    <property type="match status" value="1"/>
</dbReference>
<sequence>MYDTMYGMTREDCPLTLDSLDDASAGAVLPTRMTAVVQHRYGGPTRLYVAETARPMPGPDEVLLAVRAAGVSRGVWHMMTGLPYIVRLVGGLRRPRRATPGMDVCGDVVQLGSRVSGFQLGQRVFGIARGSFAEYAVAKASHLTPAPPELTDAQAAVTAESGLTALQALDAAGITTNTGVGCRVLVVGAAGGVGSFAVQLAALSGAEVTAVCSGSKAAFTADLGAARIIDYRVTDPLLQGTRYDVILDVAGGRKLSDLRASLAPRGTLVFVGNESGAKWTGGFERPFAYQVRMALRSQRFVNLLVRTDSADLARLADLASRGGLRPRIHASFPLAGVRDALEELTSGSTAGKIALRIDDQDGDRPS</sequence>
<dbReference type="InterPro" id="IPR011032">
    <property type="entry name" value="GroES-like_sf"/>
</dbReference>
<dbReference type="Pfam" id="PF13602">
    <property type="entry name" value="ADH_zinc_N_2"/>
    <property type="match status" value="1"/>
</dbReference>
<accession>A0A4Q2RIN1</accession>
<comment type="caution">
    <text evidence="2">The sequence shown here is derived from an EMBL/GenBank/DDBJ whole genome shotgun (WGS) entry which is preliminary data.</text>
</comment>
<evidence type="ECO:0000313" key="2">
    <source>
        <dbReference type="EMBL" id="RYB88550.1"/>
    </source>
</evidence>
<evidence type="ECO:0000259" key="1">
    <source>
        <dbReference type="SMART" id="SM00829"/>
    </source>
</evidence>
<dbReference type="PANTHER" id="PTHR44013">
    <property type="entry name" value="ZINC-TYPE ALCOHOL DEHYDROGENASE-LIKE PROTEIN C16A3.02C"/>
    <property type="match status" value="1"/>
</dbReference>
<keyword evidence="3" id="KW-1185">Reference proteome</keyword>
<dbReference type="GO" id="GO:0016491">
    <property type="term" value="F:oxidoreductase activity"/>
    <property type="evidence" value="ECO:0007669"/>
    <property type="project" value="InterPro"/>
</dbReference>
<name>A0A4Q2RIN1_9ACTN</name>
<organism evidence="2 3">
    <name type="scientific">Nocardioides glacieisoli</name>
    <dbReference type="NCBI Taxonomy" id="1168730"/>
    <lineage>
        <taxon>Bacteria</taxon>
        <taxon>Bacillati</taxon>
        <taxon>Actinomycetota</taxon>
        <taxon>Actinomycetes</taxon>
        <taxon>Propionibacteriales</taxon>
        <taxon>Nocardioidaceae</taxon>
        <taxon>Nocardioides</taxon>
    </lineage>
</organism>
<protein>
    <submittedName>
        <fullName evidence="2">NAD(P)-dependent alcohol dehydrogenase</fullName>
    </submittedName>
</protein>
<evidence type="ECO:0000313" key="3">
    <source>
        <dbReference type="Proteomes" id="UP000291838"/>
    </source>
</evidence>
<dbReference type="PANTHER" id="PTHR44013:SF1">
    <property type="entry name" value="ZINC-TYPE ALCOHOL DEHYDROGENASE-LIKE PROTEIN C16A3.02C"/>
    <property type="match status" value="1"/>
</dbReference>
<dbReference type="Proteomes" id="UP000291838">
    <property type="component" value="Unassembled WGS sequence"/>
</dbReference>
<dbReference type="Gene3D" id="3.90.180.10">
    <property type="entry name" value="Medium-chain alcohol dehydrogenases, catalytic domain"/>
    <property type="match status" value="1"/>
</dbReference>
<dbReference type="OrthoDB" id="3175656at2"/>
<dbReference type="InterPro" id="IPR020843">
    <property type="entry name" value="ER"/>
</dbReference>
<reference evidence="2 3" key="1">
    <citation type="submission" date="2019-01" db="EMBL/GenBank/DDBJ databases">
        <title>Novel species of Nocardioides.</title>
        <authorList>
            <person name="Liu Q."/>
            <person name="Xin Y.-H."/>
        </authorList>
    </citation>
    <scope>NUCLEOTIDE SEQUENCE [LARGE SCALE GENOMIC DNA]</scope>
    <source>
        <strain evidence="2 3">HLT3-15</strain>
    </source>
</reference>
<dbReference type="SMART" id="SM00829">
    <property type="entry name" value="PKS_ER"/>
    <property type="match status" value="1"/>
</dbReference>
<feature type="domain" description="Enoyl reductase (ER)" evidence="1">
    <location>
        <begin position="42"/>
        <end position="355"/>
    </location>
</feature>
<gene>
    <name evidence="2" type="ORF">EUA06_20680</name>
</gene>
<dbReference type="Pfam" id="PF08240">
    <property type="entry name" value="ADH_N"/>
    <property type="match status" value="1"/>
</dbReference>
<proteinExistence type="predicted"/>
<dbReference type="EMBL" id="SDWS01000013">
    <property type="protein sequence ID" value="RYB88550.1"/>
    <property type="molecule type" value="Genomic_DNA"/>
</dbReference>
<dbReference type="InterPro" id="IPR013154">
    <property type="entry name" value="ADH-like_N"/>
</dbReference>
<dbReference type="CDD" id="cd08267">
    <property type="entry name" value="MDR1"/>
    <property type="match status" value="1"/>
</dbReference>
<dbReference type="Gene3D" id="3.40.50.720">
    <property type="entry name" value="NAD(P)-binding Rossmann-like Domain"/>
    <property type="match status" value="1"/>
</dbReference>
<dbReference type="InterPro" id="IPR036291">
    <property type="entry name" value="NAD(P)-bd_dom_sf"/>
</dbReference>
<dbReference type="AlphaFoldDB" id="A0A4Q2RIN1"/>
<dbReference type="SUPFAM" id="SSF50129">
    <property type="entry name" value="GroES-like"/>
    <property type="match status" value="1"/>
</dbReference>
<dbReference type="InterPro" id="IPR052733">
    <property type="entry name" value="Chloroplast_QOR"/>
</dbReference>